<dbReference type="AlphaFoldDB" id="E6PN88"/>
<gene>
    <name evidence="1" type="ORF">CARN2_1248</name>
</gene>
<sequence length="21" mass="2497">MLPLIPDIWQILDIFPTLMLN</sequence>
<protein>
    <submittedName>
        <fullName evidence="1">Uncharacterized protein</fullName>
    </submittedName>
</protein>
<reference evidence="1" key="1">
    <citation type="submission" date="2009-10" db="EMBL/GenBank/DDBJ databases">
        <title>Diversity of trophic interactions inside an arsenic-rich microbial ecosystem.</title>
        <authorList>
            <person name="Bertin P.N."/>
            <person name="Heinrich-Salmeron A."/>
            <person name="Pelletier E."/>
            <person name="Goulhen-Chollet F."/>
            <person name="Arsene-Ploetze F."/>
            <person name="Gallien S."/>
            <person name="Calteau A."/>
            <person name="Vallenet D."/>
            <person name="Casiot C."/>
            <person name="Chane-Woon-Ming B."/>
            <person name="Giloteaux L."/>
            <person name="Barakat M."/>
            <person name="Bonnefoy V."/>
            <person name="Bruneel O."/>
            <person name="Chandler M."/>
            <person name="Cleiss J."/>
            <person name="Duran R."/>
            <person name="Elbaz-Poulichet F."/>
            <person name="Fonknechten N."/>
            <person name="Lauga B."/>
            <person name="Mornico D."/>
            <person name="Ortet P."/>
            <person name="Schaeffer C."/>
            <person name="Siguier P."/>
            <person name="Alexander Thil Smith A."/>
            <person name="Van Dorsselaer A."/>
            <person name="Weissenbach J."/>
            <person name="Medigue C."/>
            <person name="Le Paslier D."/>
        </authorList>
    </citation>
    <scope>NUCLEOTIDE SEQUENCE</scope>
</reference>
<name>E6PN88_9ZZZZ</name>
<evidence type="ECO:0000313" key="1">
    <source>
        <dbReference type="EMBL" id="CBH96390.1"/>
    </source>
</evidence>
<dbReference type="EMBL" id="CABM01000026">
    <property type="protein sequence ID" value="CBH96390.1"/>
    <property type="molecule type" value="Genomic_DNA"/>
</dbReference>
<comment type="caution">
    <text evidence="1">The sequence shown here is derived from an EMBL/GenBank/DDBJ whole genome shotgun (WGS) entry which is preliminary data.</text>
</comment>
<organism evidence="1">
    <name type="scientific">mine drainage metagenome</name>
    <dbReference type="NCBI Taxonomy" id="410659"/>
    <lineage>
        <taxon>unclassified sequences</taxon>
        <taxon>metagenomes</taxon>
        <taxon>ecological metagenomes</taxon>
    </lineage>
</organism>
<proteinExistence type="predicted"/>
<accession>E6PN88</accession>